<dbReference type="InterPro" id="IPR002173">
    <property type="entry name" value="Carboh/pur_kinase_PfkB_CS"/>
</dbReference>
<sequence length="309" mass="34012">MGKCLVIGSTVCDVMIYLDQLPGRQGDAHIRKQVMSLGGCAFNVVTILHQLGVDYDFISPVGSGLYGTFVKSELKKLGIETSIALDGENGCCYCFVESDGERTFLSHHGVEYRFDPSWLEGLDLSSYEYIYVCGLELEEETGQLLVDSLTDCPTPIIFAPGPRGNKIPSERMQQLLDLSPILHVNEQESIDLTQDVDVEKATIQLFNRTGRAVIVTRGKNGAIAFDGGWHKVASFPATVKDTIGAGDSHVGALMAALAIGKNLKQGLKFANLVSSYIVSQEGVHLEEIQYKELKERLTNIGEWEWERHP</sequence>
<reference evidence="6 7" key="1">
    <citation type="submission" date="2024-06" db="EMBL/GenBank/DDBJ databases">
        <title>Genomic Encyclopedia of Type Strains, Phase IV (KMG-IV): sequencing the most valuable type-strain genomes for metagenomic binning, comparative biology and taxonomic classification.</title>
        <authorList>
            <person name="Goeker M."/>
        </authorList>
    </citation>
    <scope>NUCLEOTIDE SEQUENCE [LARGE SCALE GENOMIC DNA]</scope>
    <source>
        <strain evidence="6 7">DSM 29126</strain>
    </source>
</reference>
<dbReference type="Gene3D" id="3.40.1190.20">
    <property type="match status" value="1"/>
</dbReference>
<dbReference type="Pfam" id="PF00294">
    <property type="entry name" value="PfkB"/>
    <property type="match status" value="1"/>
</dbReference>
<gene>
    <name evidence="6" type="ORF">ABID50_001160</name>
</gene>
<dbReference type="PRINTS" id="PR00990">
    <property type="entry name" value="RIBOKINASE"/>
</dbReference>
<keyword evidence="2 4" id="KW-0808">Transferase</keyword>
<dbReference type="GeneID" id="78827358"/>
<dbReference type="RefSeq" id="WP_237396728.1">
    <property type="nucleotide sequence ID" value="NZ_AP024276.1"/>
</dbReference>
<evidence type="ECO:0000259" key="5">
    <source>
        <dbReference type="Pfam" id="PF00294"/>
    </source>
</evidence>
<dbReference type="EMBL" id="JBEPLX010000010">
    <property type="protein sequence ID" value="MET3534003.1"/>
    <property type="molecule type" value="Genomic_DNA"/>
</dbReference>
<dbReference type="InterPro" id="IPR002139">
    <property type="entry name" value="Ribo/fructo_kinase"/>
</dbReference>
<dbReference type="SUPFAM" id="SSF53613">
    <property type="entry name" value="Ribokinase-like"/>
    <property type="match status" value="1"/>
</dbReference>
<keyword evidence="3 4" id="KW-0418">Kinase</keyword>
<protein>
    <submittedName>
        <fullName evidence="6">Sugar/nucleoside kinase (Ribokinase family)</fullName>
    </submittedName>
</protein>
<comment type="similarity">
    <text evidence="1 4">Belongs to the carbohydrate kinase PfkB family.</text>
</comment>
<proteinExistence type="inferred from homology"/>
<feature type="domain" description="Carbohydrate kinase PfkB" evidence="5">
    <location>
        <begin position="2"/>
        <end position="283"/>
    </location>
</feature>
<evidence type="ECO:0000256" key="4">
    <source>
        <dbReference type="RuleBase" id="RU003704"/>
    </source>
</evidence>
<dbReference type="PANTHER" id="PTHR10584">
    <property type="entry name" value="SUGAR KINASE"/>
    <property type="match status" value="1"/>
</dbReference>
<comment type="caution">
    <text evidence="6">The sequence shown here is derived from an EMBL/GenBank/DDBJ whole genome shotgun (WGS) entry which is preliminary data.</text>
</comment>
<evidence type="ECO:0000313" key="7">
    <source>
        <dbReference type="Proteomes" id="UP001549134"/>
    </source>
</evidence>
<dbReference type="PANTHER" id="PTHR10584:SF166">
    <property type="entry name" value="RIBOKINASE"/>
    <property type="match status" value="1"/>
</dbReference>
<dbReference type="GO" id="GO:0016301">
    <property type="term" value="F:kinase activity"/>
    <property type="evidence" value="ECO:0007669"/>
    <property type="project" value="UniProtKB-KW"/>
</dbReference>
<dbReference type="Proteomes" id="UP001549134">
    <property type="component" value="Unassembled WGS sequence"/>
</dbReference>
<organism evidence="6 7">
    <name type="scientific">Streptococcus parasuis</name>
    <dbReference type="NCBI Taxonomy" id="1501662"/>
    <lineage>
        <taxon>Bacteria</taxon>
        <taxon>Bacillati</taxon>
        <taxon>Bacillota</taxon>
        <taxon>Bacilli</taxon>
        <taxon>Lactobacillales</taxon>
        <taxon>Streptococcaceae</taxon>
        <taxon>Streptococcus</taxon>
    </lineage>
</organism>
<name>A0ABV2ES48_9STRE</name>
<evidence type="ECO:0000313" key="6">
    <source>
        <dbReference type="EMBL" id="MET3534003.1"/>
    </source>
</evidence>
<evidence type="ECO:0000256" key="2">
    <source>
        <dbReference type="ARBA" id="ARBA00022679"/>
    </source>
</evidence>
<keyword evidence="7" id="KW-1185">Reference proteome</keyword>
<evidence type="ECO:0000256" key="3">
    <source>
        <dbReference type="ARBA" id="ARBA00022777"/>
    </source>
</evidence>
<evidence type="ECO:0000256" key="1">
    <source>
        <dbReference type="ARBA" id="ARBA00010688"/>
    </source>
</evidence>
<dbReference type="InterPro" id="IPR011611">
    <property type="entry name" value="PfkB_dom"/>
</dbReference>
<dbReference type="PROSITE" id="PS00584">
    <property type="entry name" value="PFKB_KINASES_2"/>
    <property type="match status" value="1"/>
</dbReference>
<accession>A0ABV2ES48</accession>
<dbReference type="InterPro" id="IPR029056">
    <property type="entry name" value="Ribokinase-like"/>
</dbReference>